<feature type="coiled-coil region" evidence="1">
    <location>
        <begin position="8"/>
        <end position="35"/>
    </location>
</feature>
<dbReference type="Proteomes" id="UP001153709">
    <property type="component" value="Chromosome 5"/>
</dbReference>
<protein>
    <submittedName>
        <fullName evidence="2">Uncharacterized protein</fullName>
    </submittedName>
</protein>
<organism evidence="2 3">
    <name type="scientific">Diabrotica balteata</name>
    <name type="common">Banded cucumber beetle</name>
    <dbReference type="NCBI Taxonomy" id="107213"/>
    <lineage>
        <taxon>Eukaryota</taxon>
        <taxon>Metazoa</taxon>
        <taxon>Ecdysozoa</taxon>
        <taxon>Arthropoda</taxon>
        <taxon>Hexapoda</taxon>
        <taxon>Insecta</taxon>
        <taxon>Pterygota</taxon>
        <taxon>Neoptera</taxon>
        <taxon>Endopterygota</taxon>
        <taxon>Coleoptera</taxon>
        <taxon>Polyphaga</taxon>
        <taxon>Cucujiformia</taxon>
        <taxon>Chrysomeloidea</taxon>
        <taxon>Chrysomelidae</taxon>
        <taxon>Galerucinae</taxon>
        <taxon>Diabroticina</taxon>
        <taxon>Diabroticites</taxon>
        <taxon>Diabrotica</taxon>
    </lineage>
</organism>
<accession>A0A9N9XB60</accession>
<dbReference type="AlphaFoldDB" id="A0A9N9XB60"/>
<evidence type="ECO:0000256" key="1">
    <source>
        <dbReference type="SAM" id="Coils"/>
    </source>
</evidence>
<proteinExistence type="predicted"/>
<name>A0A9N9XB60_DIABA</name>
<gene>
    <name evidence="2" type="ORF">DIABBA_LOCUS7920</name>
</gene>
<evidence type="ECO:0000313" key="2">
    <source>
        <dbReference type="EMBL" id="CAG9834630.1"/>
    </source>
</evidence>
<dbReference type="EMBL" id="OU898280">
    <property type="protein sequence ID" value="CAG9834630.1"/>
    <property type="molecule type" value="Genomic_DNA"/>
</dbReference>
<keyword evidence="3" id="KW-1185">Reference proteome</keyword>
<dbReference type="OrthoDB" id="6782207at2759"/>
<sequence length="193" mass="22207">MENIVVTNNELLEEIRKVNSDLKNLISASEKLKNLKGTSINIAQDLTREQQEEHKILRKHLLLARQDINNTCFIKNHKLYINEDSYTAADLQQESNTELENRTISSDPGTPILRQEKSRITKKTNLITEEDKTEEEQVQGLQTEQKLKEGNIKINPNSVFNSNTAVGKERNHSVAENKANTPNKKLFYKTRHN</sequence>
<keyword evidence="1" id="KW-0175">Coiled coil</keyword>
<reference evidence="2" key="1">
    <citation type="submission" date="2022-01" db="EMBL/GenBank/DDBJ databases">
        <authorList>
            <person name="King R."/>
        </authorList>
    </citation>
    <scope>NUCLEOTIDE SEQUENCE</scope>
</reference>
<evidence type="ECO:0000313" key="3">
    <source>
        <dbReference type="Proteomes" id="UP001153709"/>
    </source>
</evidence>